<dbReference type="AlphaFoldDB" id="A0A9N9GXJ2"/>
<dbReference type="SUPFAM" id="SSF52540">
    <property type="entry name" value="P-loop containing nucleoside triphosphate hydrolases"/>
    <property type="match status" value="1"/>
</dbReference>
<comment type="caution">
    <text evidence="1">The sequence shown here is derived from an EMBL/GenBank/DDBJ whole genome shotgun (WGS) entry which is preliminary data.</text>
</comment>
<evidence type="ECO:0000313" key="1">
    <source>
        <dbReference type="EMBL" id="CAG8636861.1"/>
    </source>
</evidence>
<proteinExistence type="predicted"/>
<name>A0A9N9GXJ2_9GLOM</name>
<dbReference type="Gene3D" id="1.10.720.30">
    <property type="entry name" value="SAP domain"/>
    <property type="match status" value="1"/>
</dbReference>
<keyword evidence="2" id="KW-1185">Reference proteome</keyword>
<dbReference type="Proteomes" id="UP000789739">
    <property type="component" value="Unassembled WGS sequence"/>
</dbReference>
<reference evidence="1" key="1">
    <citation type="submission" date="2021-06" db="EMBL/GenBank/DDBJ databases">
        <authorList>
            <person name="Kallberg Y."/>
            <person name="Tangrot J."/>
            <person name="Rosling A."/>
        </authorList>
    </citation>
    <scope>NUCLEOTIDE SEQUENCE</scope>
    <source>
        <strain evidence="1">BR232B</strain>
    </source>
</reference>
<organism evidence="1 2">
    <name type="scientific">Paraglomus brasilianum</name>
    <dbReference type="NCBI Taxonomy" id="144538"/>
    <lineage>
        <taxon>Eukaryota</taxon>
        <taxon>Fungi</taxon>
        <taxon>Fungi incertae sedis</taxon>
        <taxon>Mucoromycota</taxon>
        <taxon>Glomeromycotina</taxon>
        <taxon>Glomeromycetes</taxon>
        <taxon>Paraglomerales</taxon>
        <taxon>Paraglomeraceae</taxon>
        <taxon>Paraglomus</taxon>
    </lineage>
</organism>
<protein>
    <submittedName>
        <fullName evidence="1">11815_t:CDS:1</fullName>
    </submittedName>
</protein>
<dbReference type="InterPro" id="IPR052980">
    <property type="entry name" value="Crinkler_effector"/>
</dbReference>
<dbReference type="PANTHER" id="PTHR33129:SF1">
    <property type="entry name" value="ATP-BINDING PROTEIN"/>
    <property type="match status" value="1"/>
</dbReference>
<dbReference type="InterPro" id="IPR027417">
    <property type="entry name" value="P-loop_NTPase"/>
</dbReference>
<sequence length="788" mass="89520">MSSLSSQPQELGSRPQLDTCTLNSFLQHYGLGSVYGDAIRTGGCNTDAEFRNLCNYSMEGITGFVDLLQLSPFQITTLKEKIREFKGHVNVDDIKPLQQESKRLSDELNEIKSKKMKFNVSEAKDILTKYKVAPTNAIRKEGFSLGALTFEERVTLLSELGKEPLENNQFKSLSDVIRIISDKEINEVSRSSSSSHDIPLESDDCTPNQWISFQNHRFPVIGEATLFVRKSYRDLYKIISGHYGSKYDIRILLSGTSGMGKSTFLLYFLIRFLNEFNNRIVVFHPQTKNQFPYYAFTKNFVRGITAMEIFDFLDLKETVYLADGRHDANIVQAFSITALSPRSLTTTAEKTFQIYEKSCTHIFYMPPWSLEELETLRAKIFAYIKPEFLLEFFAHVGGVPRYALQMPGYVLRDDENNLMDALQQQCLRRVTQALTELNTPEKAVTYIRSVNNTVQYSNLLVHVKPKDDRYTDIYPQWASPYVEQEILQLIDDNYLMEVLDGIQKGEEGAAKGFKFESVMICAFQIGGIKFECKELLEGGRIGNTYTILMPKKPKVKRIRVPNNISDQSINIEDNDLLLPTKCNFPAIDALLAPHVLFQFTVSKAHPILQHPLVDIVSNLHPPNHIIPLVFVVPSEIYNNFKYQNYKVPKTNLAHDLDSLKDAERTPQELDNVQQMAMKVDLTQMMQDLAIIKSESSIANDGTMTFDKLFSPEITVDDGGEQAVHMMDVTPQSAPSSTPVISRPLLPEDDFSQLTNKQLKELCKLAGISYRGKDTKQVLIKKLNNQKAS</sequence>
<dbReference type="OrthoDB" id="19861at2759"/>
<dbReference type="InterPro" id="IPR036361">
    <property type="entry name" value="SAP_dom_sf"/>
</dbReference>
<dbReference type="PANTHER" id="PTHR33129">
    <property type="entry name" value="PROTEIN KINASE DOMAIN-CONTAINING PROTEIN-RELATED"/>
    <property type="match status" value="1"/>
</dbReference>
<evidence type="ECO:0000313" key="2">
    <source>
        <dbReference type="Proteomes" id="UP000789739"/>
    </source>
</evidence>
<dbReference type="EMBL" id="CAJVPI010002148">
    <property type="protein sequence ID" value="CAG8636861.1"/>
    <property type="molecule type" value="Genomic_DNA"/>
</dbReference>
<accession>A0A9N9GXJ2</accession>
<gene>
    <name evidence="1" type="ORF">PBRASI_LOCUS9556</name>
</gene>